<organism evidence="2">
    <name type="scientific">uncultured Gemmatimonadaceae bacterium</name>
    <dbReference type="NCBI Taxonomy" id="246130"/>
    <lineage>
        <taxon>Bacteria</taxon>
        <taxon>Pseudomonadati</taxon>
        <taxon>Gemmatimonadota</taxon>
        <taxon>Gemmatimonadia</taxon>
        <taxon>Gemmatimonadales</taxon>
        <taxon>Gemmatimonadaceae</taxon>
        <taxon>environmental samples</taxon>
    </lineage>
</organism>
<feature type="non-terminal residue" evidence="2">
    <location>
        <position position="58"/>
    </location>
</feature>
<protein>
    <submittedName>
        <fullName evidence="2">Uncharacterized protein</fullName>
    </submittedName>
</protein>
<feature type="compositionally biased region" description="Basic residues" evidence="1">
    <location>
        <begin position="29"/>
        <end position="44"/>
    </location>
</feature>
<dbReference type="AlphaFoldDB" id="A0A6J4M950"/>
<reference evidence="2" key="1">
    <citation type="submission" date="2020-02" db="EMBL/GenBank/DDBJ databases">
        <authorList>
            <person name="Meier V. D."/>
        </authorList>
    </citation>
    <scope>NUCLEOTIDE SEQUENCE</scope>
    <source>
        <strain evidence="2">AVDCRST_MAG11</strain>
    </source>
</reference>
<gene>
    <name evidence="2" type="ORF">AVDCRST_MAG11-3642</name>
</gene>
<accession>A0A6J4M950</accession>
<feature type="compositionally biased region" description="Basic and acidic residues" evidence="1">
    <location>
        <begin position="1"/>
        <end position="20"/>
    </location>
</feature>
<dbReference type="EMBL" id="CADCTU010000779">
    <property type="protein sequence ID" value="CAA9353142.1"/>
    <property type="molecule type" value="Genomic_DNA"/>
</dbReference>
<evidence type="ECO:0000313" key="2">
    <source>
        <dbReference type="EMBL" id="CAA9353142.1"/>
    </source>
</evidence>
<feature type="compositionally biased region" description="Basic and acidic residues" evidence="1">
    <location>
        <begin position="45"/>
        <end position="58"/>
    </location>
</feature>
<name>A0A6J4M950_9BACT</name>
<feature type="non-terminal residue" evidence="2">
    <location>
        <position position="1"/>
    </location>
</feature>
<sequence length="58" mass="6265">EREAAREADQAERGQGRGEDLEGAPGQGLRRHAPGARGGRRDRRAHADVQGHEAARVL</sequence>
<evidence type="ECO:0000256" key="1">
    <source>
        <dbReference type="SAM" id="MobiDB-lite"/>
    </source>
</evidence>
<proteinExistence type="predicted"/>
<feature type="region of interest" description="Disordered" evidence="1">
    <location>
        <begin position="1"/>
        <end position="58"/>
    </location>
</feature>